<dbReference type="SUPFAM" id="SSF110019">
    <property type="entry name" value="ERO1-like"/>
    <property type="match status" value="1"/>
</dbReference>
<keyword evidence="13 18" id="KW-1015">Disulfide bond</keyword>
<evidence type="ECO:0000256" key="10">
    <source>
        <dbReference type="ARBA" id="ARBA00022982"/>
    </source>
</evidence>
<dbReference type="PIRSF" id="PIRSF017205">
    <property type="entry name" value="ERO1"/>
    <property type="match status" value="1"/>
</dbReference>
<dbReference type="PANTHER" id="PTHR12613:SF0">
    <property type="entry name" value="ERO1-LIKE PROTEIN"/>
    <property type="match status" value="1"/>
</dbReference>
<organism evidence="20 21">
    <name type="scientific">Artemia franciscana</name>
    <name type="common">Brine shrimp</name>
    <name type="synonym">Artemia sanfranciscana</name>
    <dbReference type="NCBI Taxonomy" id="6661"/>
    <lineage>
        <taxon>Eukaryota</taxon>
        <taxon>Metazoa</taxon>
        <taxon>Ecdysozoa</taxon>
        <taxon>Arthropoda</taxon>
        <taxon>Crustacea</taxon>
        <taxon>Branchiopoda</taxon>
        <taxon>Anostraca</taxon>
        <taxon>Artemiidae</taxon>
        <taxon>Artemia</taxon>
    </lineage>
</organism>
<feature type="signal peptide" evidence="19">
    <location>
        <begin position="1"/>
        <end position="29"/>
    </location>
</feature>
<dbReference type="InterPro" id="IPR007266">
    <property type="entry name" value="Ero1"/>
</dbReference>
<evidence type="ECO:0000256" key="15">
    <source>
        <dbReference type="ARBA" id="ARBA00023284"/>
    </source>
</evidence>
<dbReference type="AlphaFoldDB" id="A0AA88LM28"/>
<evidence type="ECO:0000256" key="3">
    <source>
        <dbReference type="ARBA" id="ARBA00008277"/>
    </source>
</evidence>
<keyword evidence="15" id="KW-0676">Redox-active center</keyword>
<dbReference type="Pfam" id="PF04137">
    <property type="entry name" value="ERO1"/>
    <property type="match status" value="1"/>
</dbReference>
<feature type="binding site" evidence="17">
    <location>
        <position position="229"/>
    </location>
    <ligand>
        <name>FAD</name>
        <dbReference type="ChEBI" id="CHEBI:57692"/>
    </ligand>
</feature>
<reference evidence="20" key="1">
    <citation type="submission" date="2023-07" db="EMBL/GenBank/DDBJ databases">
        <title>Chromosome-level genome assembly of Artemia franciscana.</title>
        <authorList>
            <person name="Jo E."/>
        </authorList>
    </citation>
    <scope>NUCLEOTIDE SEQUENCE</scope>
    <source>
        <tissue evidence="20">Whole body</tissue>
    </source>
</reference>
<feature type="active site" description="Nucleophile" evidence="16">
    <location>
        <position position="417"/>
    </location>
</feature>
<gene>
    <name evidence="20" type="ORF">QYM36_008005</name>
</gene>
<feature type="chain" id="PRO_5041647184" evidence="19">
    <location>
        <begin position="30"/>
        <end position="494"/>
    </location>
</feature>
<comment type="caution">
    <text evidence="20">The sequence shown here is derived from an EMBL/GenBank/DDBJ whole genome shotgun (WGS) entry which is preliminary data.</text>
</comment>
<keyword evidence="6" id="KW-0285">Flavoprotein</keyword>
<comment type="subunit">
    <text evidence="4">May function both as a monomer and a homodimer.</text>
</comment>
<proteinExistence type="inferred from homology"/>
<keyword evidence="12" id="KW-0472">Membrane</keyword>
<keyword evidence="21" id="KW-1185">Reference proteome</keyword>
<evidence type="ECO:0000256" key="16">
    <source>
        <dbReference type="PIRSR" id="PIRSR017205-1"/>
    </source>
</evidence>
<comment type="subcellular location">
    <subcellularLocation>
        <location evidence="2">Endoplasmic reticulum membrane</location>
        <topology evidence="2">Peripheral membrane protein</topology>
        <orientation evidence="2">Lumenal side</orientation>
    </subcellularLocation>
</comment>
<evidence type="ECO:0000256" key="6">
    <source>
        <dbReference type="ARBA" id="ARBA00022630"/>
    </source>
</evidence>
<evidence type="ECO:0000256" key="1">
    <source>
        <dbReference type="ARBA" id="ARBA00001974"/>
    </source>
</evidence>
<comment type="cofactor">
    <cofactor evidence="1 17">
        <name>FAD</name>
        <dbReference type="ChEBI" id="CHEBI:57692"/>
    </cofactor>
</comment>
<feature type="disulfide bond" description="Redox-active" evidence="18">
    <location>
        <begin position="417"/>
        <end position="420"/>
    </location>
</feature>
<dbReference type="GO" id="GO:0071949">
    <property type="term" value="F:FAD binding"/>
    <property type="evidence" value="ECO:0007669"/>
    <property type="project" value="InterPro"/>
</dbReference>
<evidence type="ECO:0000313" key="21">
    <source>
        <dbReference type="Proteomes" id="UP001187531"/>
    </source>
</evidence>
<evidence type="ECO:0000256" key="11">
    <source>
        <dbReference type="ARBA" id="ARBA00023002"/>
    </source>
</evidence>
<feature type="binding site" evidence="17">
    <location>
        <position position="271"/>
    </location>
    <ligand>
        <name>FAD</name>
        <dbReference type="ChEBI" id="CHEBI:57692"/>
    </ligand>
</feature>
<evidence type="ECO:0000256" key="12">
    <source>
        <dbReference type="ARBA" id="ARBA00023136"/>
    </source>
</evidence>
<keyword evidence="11" id="KW-0560">Oxidoreductase</keyword>
<feature type="non-terminal residue" evidence="20">
    <location>
        <position position="1"/>
    </location>
</feature>
<evidence type="ECO:0000313" key="20">
    <source>
        <dbReference type="EMBL" id="KAK2727365.1"/>
    </source>
</evidence>
<dbReference type="EMBL" id="JAVRJZ010000001">
    <property type="protein sequence ID" value="KAK2727365.1"/>
    <property type="molecule type" value="Genomic_DNA"/>
</dbReference>
<evidence type="ECO:0000256" key="8">
    <source>
        <dbReference type="ARBA" id="ARBA00022824"/>
    </source>
</evidence>
<name>A0AA88LM28_ARTSF</name>
<feature type="binding site" evidence="17">
    <location>
        <position position="216"/>
    </location>
    <ligand>
        <name>FAD</name>
        <dbReference type="ChEBI" id="CHEBI:57692"/>
    </ligand>
</feature>
<evidence type="ECO:0000256" key="18">
    <source>
        <dbReference type="PIRSR" id="PIRSR017205-3"/>
    </source>
</evidence>
<feature type="active site" evidence="16">
    <location>
        <position position="420"/>
    </location>
</feature>
<keyword evidence="10" id="KW-0249">Electron transport</keyword>
<feature type="binding site" evidence="17">
    <location>
        <position position="268"/>
    </location>
    <ligand>
        <name>FAD</name>
        <dbReference type="ChEBI" id="CHEBI:57692"/>
    </ligand>
</feature>
<feature type="binding site" evidence="17">
    <location>
        <position position="313"/>
    </location>
    <ligand>
        <name>FAD</name>
        <dbReference type="ChEBI" id="CHEBI:57692"/>
    </ligand>
</feature>
<dbReference type="GO" id="GO:0005789">
    <property type="term" value="C:endoplasmic reticulum membrane"/>
    <property type="evidence" value="ECO:0007669"/>
    <property type="project" value="UniProtKB-SubCell"/>
</dbReference>
<keyword evidence="8" id="KW-0256">Endoplasmic reticulum</keyword>
<evidence type="ECO:0000256" key="14">
    <source>
        <dbReference type="ARBA" id="ARBA00023180"/>
    </source>
</evidence>
<evidence type="ECO:0000256" key="17">
    <source>
        <dbReference type="PIRSR" id="PIRSR017205-2"/>
    </source>
</evidence>
<feature type="disulfide bond" description="Redox-active" evidence="18">
    <location>
        <begin position="115"/>
        <end position="120"/>
    </location>
</feature>
<keyword evidence="14" id="KW-0325">Glycoprotein</keyword>
<evidence type="ECO:0000256" key="5">
    <source>
        <dbReference type="ARBA" id="ARBA00022448"/>
    </source>
</evidence>
<evidence type="ECO:0000256" key="9">
    <source>
        <dbReference type="ARBA" id="ARBA00022827"/>
    </source>
</evidence>
<evidence type="ECO:0000256" key="13">
    <source>
        <dbReference type="ARBA" id="ARBA00023157"/>
    </source>
</evidence>
<comment type="similarity">
    <text evidence="3">Belongs to the EROs family.</text>
</comment>
<keyword evidence="5" id="KW-0813">Transport</keyword>
<dbReference type="GO" id="GO:0016972">
    <property type="term" value="F:thiol oxidase activity"/>
    <property type="evidence" value="ECO:0007669"/>
    <property type="project" value="InterPro"/>
</dbReference>
<dbReference type="GO" id="GO:0034975">
    <property type="term" value="P:protein folding in endoplasmic reticulum"/>
    <property type="evidence" value="ECO:0007669"/>
    <property type="project" value="InterPro"/>
</dbReference>
<evidence type="ECO:0000256" key="4">
    <source>
        <dbReference type="ARBA" id="ARBA00011802"/>
    </source>
</evidence>
<evidence type="ECO:0000256" key="19">
    <source>
        <dbReference type="SAM" id="SignalP"/>
    </source>
</evidence>
<protein>
    <submittedName>
        <fullName evidence="20">Uncharacterized protein</fullName>
    </submittedName>
</protein>
<feature type="disulfide bond" evidence="18">
    <location>
        <begin position="158"/>
        <end position="195"/>
    </location>
</feature>
<feature type="binding site" evidence="17">
    <location>
        <position position="218"/>
    </location>
    <ligand>
        <name>FAD</name>
        <dbReference type="ChEBI" id="CHEBI:57692"/>
    </ligand>
</feature>
<dbReference type="InterPro" id="IPR037192">
    <property type="entry name" value="ERO1-like_sf"/>
</dbReference>
<keyword evidence="7 19" id="KW-0732">Signal</keyword>
<dbReference type="GO" id="GO:0015035">
    <property type="term" value="F:protein-disulfide reductase activity"/>
    <property type="evidence" value="ECO:0007669"/>
    <property type="project" value="InterPro"/>
</dbReference>
<evidence type="ECO:0000256" key="2">
    <source>
        <dbReference type="ARBA" id="ARBA00004367"/>
    </source>
</evidence>
<keyword evidence="9 17" id="KW-0274">FAD</keyword>
<dbReference type="Proteomes" id="UP001187531">
    <property type="component" value="Unassembled WGS sequence"/>
</dbReference>
<evidence type="ECO:0000256" key="7">
    <source>
        <dbReference type="ARBA" id="ARBA00022729"/>
    </source>
</evidence>
<dbReference type="PANTHER" id="PTHR12613">
    <property type="entry name" value="ERO1-RELATED"/>
    <property type="match status" value="1"/>
</dbReference>
<sequence length="494" mass="56186">LNTFETMVKLVCSLAFALIILSASIKCHSSFSPFLHAKNAGQPSKYGNKAISERCFCELEGSVNDCECNVAYVDSLNNNKIFPRITSLLTKNYFRFYKVHLFKKCPFWDDNEGKCSLKFCAVEECPADSLPDGLKHSNDTLKSSNRIFFGPLPKEEPCIPSKEDILGSINETISKAASESIATWIEYDAKTSSFCVVDEEPPEDQIYVDLIVNPERYTGYKGPDAHKIWKAIYEENCFKPSLEYSLFTDTRNMGDMCFEKRVFYRAVSGLHASINIHLSLKYLHSAAEVPGVLSDGINSLGNWGPNLEEFHRRFDPDRTNGHGPQWLRNLYFLYLLQLRALAKAAPFLENVDYYTGNAEEDYETKEAVRDILNIVKDFEYHFNESTMFSGGQQAVKLKEEFRLHFLNVSRIMDCVGCQKCRLWGKLQTQGLGTALKILFSGDFDSPDPTVFDLRSMRRTHFKLTRNEVVALFNAFGRLSDSIQALEVFKKLAVP</sequence>
<accession>A0AA88LM28</accession>